<gene>
    <name evidence="5" type="ORF">GCM10009810_36040</name>
</gene>
<dbReference type="Gene3D" id="1.10.10.10">
    <property type="entry name" value="Winged helix-like DNA-binding domain superfamily/Winged helix DNA-binding domain"/>
    <property type="match status" value="1"/>
</dbReference>
<comment type="caution">
    <text evidence="5">The sequence shown here is derived from an EMBL/GenBank/DDBJ whole genome shotgun (WGS) entry which is preliminary data.</text>
</comment>
<dbReference type="InterPro" id="IPR036388">
    <property type="entry name" value="WH-like_DNA-bd_sf"/>
</dbReference>
<dbReference type="InterPro" id="IPR036390">
    <property type="entry name" value="WH_DNA-bd_sf"/>
</dbReference>
<protein>
    <recommendedName>
        <fullName evidence="4">HTH gntR-type domain-containing protein</fullName>
    </recommendedName>
</protein>
<evidence type="ECO:0000313" key="5">
    <source>
        <dbReference type="EMBL" id="GAA1775754.1"/>
    </source>
</evidence>
<dbReference type="PANTHER" id="PTHR38445:SF10">
    <property type="entry name" value="GNTR-FAMILY TRANSCRIPTIONAL REGULATOR"/>
    <property type="match status" value="1"/>
</dbReference>
<evidence type="ECO:0000259" key="4">
    <source>
        <dbReference type="PROSITE" id="PS50949"/>
    </source>
</evidence>
<keyword evidence="3" id="KW-0804">Transcription</keyword>
<dbReference type="Proteomes" id="UP001501475">
    <property type="component" value="Unassembled WGS sequence"/>
</dbReference>
<dbReference type="EMBL" id="BAAAPN010000104">
    <property type="protein sequence ID" value="GAA1775754.1"/>
    <property type="molecule type" value="Genomic_DNA"/>
</dbReference>
<organism evidence="5 6">
    <name type="scientific">Nostocoides vanveenii</name>
    <dbReference type="NCBI Taxonomy" id="330835"/>
    <lineage>
        <taxon>Bacteria</taxon>
        <taxon>Bacillati</taxon>
        <taxon>Actinomycetota</taxon>
        <taxon>Actinomycetes</taxon>
        <taxon>Micrococcales</taxon>
        <taxon>Intrasporangiaceae</taxon>
        <taxon>Nostocoides</taxon>
    </lineage>
</organism>
<dbReference type="SUPFAM" id="SSF46785">
    <property type="entry name" value="Winged helix' DNA-binding domain"/>
    <property type="match status" value="1"/>
</dbReference>
<reference evidence="5 6" key="1">
    <citation type="journal article" date="2019" name="Int. J. Syst. Evol. Microbiol.">
        <title>The Global Catalogue of Microorganisms (GCM) 10K type strain sequencing project: providing services to taxonomists for standard genome sequencing and annotation.</title>
        <authorList>
            <consortium name="The Broad Institute Genomics Platform"/>
            <consortium name="The Broad Institute Genome Sequencing Center for Infectious Disease"/>
            <person name="Wu L."/>
            <person name="Ma J."/>
        </authorList>
    </citation>
    <scope>NUCLEOTIDE SEQUENCE [LARGE SCALE GENOMIC DNA]</scope>
    <source>
        <strain evidence="5 6">JCM 15591</strain>
    </source>
</reference>
<keyword evidence="6" id="KW-1185">Reference proteome</keyword>
<evidence type="ECO:0000256" key="1">
    <source>
        <dbReference type="ARBA" id="ARBA00023015"/>
    </source>
</evidence>
<name>A0ABN2L664_9MICO</name>
<keyword evidence="2" id="KW-0238">DNA-binding</keyword>
<dbReference type="CDD" id="cd07377">
    <property type="entry name" value="WHTH_GntR"/>
    <property type="match status" value="1"/>
</dbReference>
<evidence type="ECO:0000256" key="2">
    <source>
        <dbReference type="ARBA" id="ARBA00023125"/>
    </source>
</evidence>
<keyword evidence="1" id="KW-0805">Transcription regulation</keyword>
<accession>A0ABN2L664</accession>
<dbReference type="Pfam" id="PF00392">
    <property type="entry name" value="GntR"/>
    <property type="match status" value="1"/>
</dbReference>
<evidence type="ECO:0000256" key="3">
    <source>
        <dbReference type="ARBA" id="ARBA00023163"/>
    </source>
</evidence>
<feature type="domain" description="HTH gntR-type" evidence="4">
    <location>
        <begin position="25"/>
        <end position="93"/>
    </location>
</feature>
<evidence type="ECO:0000313" key="6">
    <source>
        <dbReference type="Proteomes" id="UP001501475"/>
    </source>
</evidence>
<dbReference type="PANTHER" id="PTHR38445">
    <property type="entry name" value="HTH-TYPE TRANSCRIPTIONAL REPRESSOR YTRA"/>
    <property type="match status" value="1"/>
</dbReference>
<proteinExistence type="predicted"/>
<sequence length="152" mass="16007">MTILQLGAMVSYMSNVPTELDGATTPIFRVIAESLEAAILDGSLPEGAQVPSTNELAVFHRINPATAAKGVGHLVADGTIFKRRGIGMFVAHGARARLLARREEKFVERFVAPLAAEADLLGLPAQRVIALVSDHVTAAAKEAAWTPSPSPA</sequence>
<dbReference type="InterPro" id="IPR000524">
    <property type="entry name" value="Tscrpt_reg_HTH_GntR"/>
</dbReference>
<dbReference type="SMART" id="SM00345">
    <property type="entry name" value="HTH_GNTR"/>
    <property type="match status" value="1"/>
</dbReference>
<dbReference type="PROSITE" id="PS50949">
    <property type="entry name" value="HTH_GNTR"/>
    <property type="match status" value="1"/>
</dbReference>